<evidence type="ECO:0000256" key="2">
    <source>
        <dbReference type="ARBA" id="ARBA00023316"/>
    </source>
</evidence>
<accession>A0A845AZF8</accession>
<dbReference type="InterPro" id="IPR009009">
    <property type="entry name" value="RlpA-like_DPBB"/>
</dbReference>
<dbReference type="EC" id="4.2.2.-" evidence="3"/>
<dbReference type="InterPro" id="IPR036908">
    <property type="entry name" value="RlpA-like_sf"/>
</dbReference>
<protein>
    <recommendedName>
        <fullName evidence="3">Endolytic peptidoglycan transglycosylase RlpA</fullName>
        <ecNumber evidence="3">4.2.2.-</ecNumber>
    </recommendedName>
</protein>
<dbReference type="Pfam" id="PF03330">
    <property type="entry name" value="DPBB_1"/>
    <property type="match status" value="1"/>
</dbReference>
<dbReference type="HAMAP" id="MF_02071">
    <property type="entry name" value="RlpA"/>
    <property type="match status" value="1"/>
</dbReference>
<evidence type="ECO:0000259" key="5">
    <source>
        <dbReference type="Pfam" id="PF03330"/>
    </source>
</evidence>
<sequence length="142" mass="14892">MIRAQQAEFAASFAALPAPIAKFDTPAGAVDITEIAVPVEAPVLRTLGSGVASYYGKRFAGRRTASGEPFNPQHLTAAHKTLPFGTKVLVTNPRSGKSVTVRINDRGPYAHGRSIDLSRAAAEQIGLVARGHGTVEMAVIEG</sequence>
<keyword evidence="7" id="KW-1185">Reference proteome</keyword>
<comment type="function">
    <text evidence="3">Lytic transglycosylase with a strong preference for naked glycan strands that lack stem peptides.</text>
</comment>
<evidence type="ECO:0000313" key="6">
    <source>
        <dbReference type="EMBL" id="MXP43328.1"/>
    </source>
</evidence>
<dbReference type="InterPro" id="IPR012997">
    <property type="entry name" value="RplA"/>
</dbReference>
<comment type="caution">
    <text evidence="6">The sequence shown here is derived from an EMBL/GenBank/DDBJ whole genome shotgun (WGS) entry which is preliminary data.</text>
</comment>
<dbReference type="GO" id="GO:0000270">
    <property type="term" value="P:peptidoglycan metabolic process"/>
    <property type="evidence" value="ECO:0007669"/>
    <property type="project" value="UniProtKB-UniRule"/>
</dbReference>
<keyword evidence="2 3" id="KW-0961">Cell wall biogenesis/degradation</keyword>
<dbReference type="PANTHER" id="PTHR34183:SF8">
    <property type="entry name" value="ENDOLYTIC PEPTIDOGLYCAN TRANSGLYCOSYLASE RLPA-RELATED"/>
    <property type="match status" value="1"/>
</dbReference>
<evidence type="ECO:0000256" key="1">
    <source>
        <dbReference type="ARBA" id="ARBA00023239"/>
    </source>
</evidence>
<evidence type="ECO:0000256" key="3">
    <source>
        <dbReference type="HAMAP-Rule" id="MF_02071"/>
    </source>
</evidence>
<evidence type="ECO:0000313" key="7">
    <source>
        <dbReference type="Proteomes" id="UP000431922"/>
    </source>
</evidence>
<proteinExistence type="inferred from homology"/>
<dbReference type="CDD" id="cd22268">
    <property type="entry name" value="DPBB_RlpA-like"/>
    <property type="match status" value="1"/>
</dbReference>
<dbReference type="NCBIfam" id="TIGR00413">
    <property type="entry name" value="rlpA"/>
    <property type="match status" value="1"/>
</dbReference>
<keyword evidence="1 3" id="KW-0456">Lyase</keyword>
<feature type="domain" description="RlpA-like protein double-psi beta-barrel" evidence="5">
    <location>
        <begin position="50"/>
        <end position="136"/>
    </location>
</feature>
<dbReference type="Proteomes" id="UP000431922">
    <property type="component" value="Unassembled WGS sequence"/>
</dbReference>
<dbReference type="SUPFAM" id="SSF50685">
    <property type="entry name" value="Barwin-like endoglucanases"/>
    <property type="match status" value="1"/>
</dbReference>
<dbReference type="AlphaFoldDB" id="A0A845AZF8"/>
<name>A0A845AZF8_9SPHN</name>
<reference evidence="6 7" key="1">
    <citation type="submission" date="2019-12" db="EMBL/GenBank/DDBJ databases">
        <title>Genomic-based taxomic classification of the family Erythrobacteraceae.</title>
        <authorList>
            <person name="Xu L."/>
        </authorList>
    </citation>
    <scope>NUCLEOTIDE SEQUENCE [LARGE SCALE GENOMIC DNA]</scope>
    <source>
        <strain evidence="6 7">KCTC 42453</strain>
    </source>
</reference>
<dbReference type="Gene3D" id="2.40.40.10">
    <property type="entry name" value="RlpA-like domain"/>
    <property type="match status" value="1"/>
</dbReference>
<comment type="similarity">
    <text evidence="3 4">Belongs to the RlpA family.</text>
</comment>
<dbReference type="GO" id="GO:0071555">
    <property type="term" value="P:cell wall organization"/>
    <property type="evidence" value="ECO:0007669"/>
    <property type="project" value="UniProtKB-KW"/>
</dbReference>
<dbReference type="GO" id="GO:0008932">
    <property type="term" value="F:lytic endotransglycosylase activity"/>
    <property type="evidence" value="ECO:0007669"/>
    <property type="project" value="UniProtKB-UniRule"/>
</dbReference>
<dbReference type="InterPro" id="IPR034718">
    <property type="entry name" value="RlpA"/>
</dbReference>
<gene>
    <name evidence="3" type="primary">rlpA</name>
    <name evidence="6" type="ORF">GRI65_02520</name>
</gene>
<organism evidence="6 7">
    <name type="scientific">Allopontixanthobacter sediminis</name>
    <dbReference type="NCBI Taxonomy" id="1689985"/>
    <lineage>
        <taxon>Bacteria</taxon>
        <taxon>Pseudomonadati</taxon>
        <taxon>Pseudomonadota</taxon>
        <taxon>Alphaproteobacteria</taxon>
        <taxon>Sphingomonadales</taxon>
        <taxon>Erythrobacteraceae</taxon>
        <taxon>Allopontixanthobacter</taxon>
    </lineage>
</organism>
<dbReference type="PANTHER" id="PTHR34183">
    <property type="entry name" value="ENDOLYTIC PEPTIDOGLYCAN TRANSGLYCOSYLASE RLPA"/>
    <property type="match status" value="1"/>
</dbReference>
<dbReference type="EMBL" id="WTYL01000001">
    <property type="protein sequence ID" value="MXP43328.1"/>
    <property type="molecule type" value="Genomic_DNA"/>
</dbReference>
<evidence type="ECO:0000256" key="4">
    <source>
        <dbReference type="RuleBase" id="RU003495"/>
    </source>
</evidence>
<dbReference type="OrthoDB" id="9779128at2"/>